<dbReference type="GO" id="GO:0005737">
    <property type="term" value="C:cytoplasm"/>
    <property type="evidence" value="ECO:0007669"/>
    <property type="project" value="TreeGrafter"/>
</dbReference>
<proteinExistence type="predicted"/>
<dbReference type="InterPro" id="IPR051631">
    <property type="entry name" value="Ankyrin-KH/SAM_domain"/>
</dbReference>
<dbReference type="PANTHER" id="PTHR23206">
    <property type="entry name" value="MASK PROTEIN"/>
    <property type="match status" value="1"/>
</dbReference>
<name>A0AAD6MUZ4_9EURO</name>
<feature type="repeat" description="ANK" evidence="3">
    <location>
        <begin position="330"/>
        <end position="362"/>
    </location>
</feature>
<dbReference type="InterPro" id="IPR036770">
    <property type="entry name" value="Ankyrin_rpt-contain_sf"/>
</dbReference>
<feature type="repeat" description="ANK" evidence="3">
    <location>
        <begin position="363"/>
        <end position="395"/>
    </location>
</feature>
<dbReference type="SUPFAM" id="SSF48403">
    <property type="entry name" value="Ankyrin repeat"/>
    <property type="match status" value="2"/>
</dbReference>
<dbReference type="PROSITE" id="PS50297">
    <property type="entry name" value="ANK_REP_REGION"/>
    <property type="match status" value="7"/>
</dbReference>
<organism evidence="4 5">
    <name type="scientific">Penicillium malachiteum</name>
    <dbReference type="NCBI Taxonomy" id="1324776"/>
    <lineage>
        <taxon>Eukaryota</taxon>
        <taxon>Fungi</taxon>
        <taxon>Dikarya</taxon>
        <taxon>Ascomycota</taxon>
        <taxon>Pezizomycotina</taxon>
        <taxon>Eurotiomycetes</taxon>
        <taxon>Eurotiomycetidae</taxon>
        <taxon>Eurotiales</taxon>
        <taxon>Aspergillaceae</taxon>
        <taxon>Penicillium</taxon>
    </lineage>
</organism>
<dbReference type="SMART" id="SM00248">
    <property type="entry name" value="ANK"/>
    <property type="match status" value="10"/>
</dbReference>
<dbReference type="PROSITE" id="PS50088">
    <property type="entry name" value="ANK_REPEAT"/>
    <property type="match status" value="9"/>
</dbReference>
<feature type="repeat" description="ANK" evidence="3">
    <location>
        <begin position="55"/>
        <end position="87"/>
    </location>
</feature>
<dbReference type="Gene3D" id="1.25.40.20">
    <property type="entry name" value="Ankyrin repeat-containing domain"/>
    <property type="match status" value="3"/>
</dbReference>
<dbReference type="InterPro" id="IPR002110">
    <property type="entry name" value="Ankyrin_rpt"/>
</dbReference>
<dbReference type="Pfam" id="PF12796">
    <property type="entry name" value="Ank_2"/>
    <property type="match status" value="3"/>
</dbReference>
<sequence>MTDIAAGIAGPSYTGKHISSEDQAAFLEAVDEGDEKKVSSLLEKGVSTEVLLGWRAKTALALASEEGYTKIVSSLLEKGANKEFRDLVQGHTPLSLTSENGHIDVVTLLLEAGALVDSEDGFDGRTALAWAAENGHIDVVNKLLEFGAPIGARKTWNGQTLLLSAAEKDHTCVVQRLLETGADTEVWMCGTLGRHYYVPQSMAMQDLSPASRTGADTQLRDKIRSQIPLLHAAQYSHLGVAQLLLEKDANTKYEDNFGKTALSCAAENGSKDRQSKTALHLASQNGHEMVVRFLLEIMLIPMFKIKTARQRSYYPPSIAFKTNIELADKSGQTALSHAAATGNDTAMKQLLAKDANVDAQDRNVEYILSWAAREGHHETIQLLISKGAAVHSTNNVGWTPLVKAFRAGHERAVQLLLENGALTDIKDIYDRRPLSWPDGVNFEKNGQTASSSTNPG</sequence>
<keyword evidence="1" id="KW-0677">Repeat</keyword>
<feature type="repeat" description="ANK" evidence="3">
    <location>
        <begin position="157"/>
        <end position="186"/>
    </location>
</feature>
<evidence type="ECO:0000313" key="5">
    <source>
        <dbReference type="Proteomes" id="UP001215712"/>
    </source>
</evidence>
<comment type="caution">
    <text evidence="4">The sequence shown here is derived from an EMBL/GenBank/DDBJ whole genome shotgun (WGS) entry which is preliminary data.</text>
</comment>
<protein>
    <submittedName>
        <fullName evidence="4">Uncharacterized protein</fullName>
    </submittedName>
</protein>
<dbReference type="PANTHER" id="PTHR23206:SF7">
    <property type="entry name" value="PROTEIN KINASE DOMAIN-CONTAINING PROTEIN"/>
    <property type="match status" value="1"/>
</dbReference>
<evidence type="ECO:0000256" key="1">
    <source>
        <dbReference type="ARBA" id="ARBA00022737"/>
    </source>
</evidence>
<feature type="repeat" description="ANK" evidence="3">
    <location>
        <begin position="224"/>
        <end position="256"/>
    </location>
</feature>
<feature type="repeat" description="ANK" evidence="3">
    <location>
        <begin position="89"/>
        <end position="121"/>
    </location>
</feature>
<reference evidence="4" key="2">
    <citation type="submission" date="2023-01" db="EMBL/GenBank/DDBJ databases">
        <authorList>
            <person name="Petersen C."/>
        </authorList>
    </citation>
    <scope>NUCLEOTIDE SEQUENCE</scope>
    <source>
        <strain evidence="4">IBT 17514</strain>
    </source>
</reference>
<evidence type="ECO:0000256" key="2">
    <source>
        <dbReference type="ARBA" id="ARBA00023043"/>
    </source>
</evidence>
<evidence type="ECO:0000256" key="3">
    <source>
        <dbReference type="PROSITE-ProRule" id="PRU00023"/>
    </source>
</evidence>
<feature type="repeat" description="ANK" evidence="3">
    <location>
        <begin position="396"/>
        <end position="428"/>
    </location>
</feature>
<reference evidence="4" key="1">
    <citation type="journal article" date="2023" name="IMA Fungus">
        <title>Comparative genomic study of the Penicillium genus elucidates a diverse pangenome and 15 lateral gene transfer events.</title>
        <authorList>
            <person name="Petersen C."/>
            <person name="Sorensen T."/>
            <person name="Nielsen M.R."/>
            <person name="Sondergaard T.E."/>
            <person name="Sorensen J.L."/>
            <person name="Fitzpatrick D.A."/>
            <person name="Frisvad J.C."/>
            <person name="Nielsen K.L."/>
        </authorList>
    </citation>
    <scope>NUCLEOTIDE SEQUENCE</scope>
    <source>
        <strain evidence="4">IBT 17514</strain>
    </source>
</reference>
<feature type="repeat" description="ANK" evidence="3">
    <location>
        <begin position="274"/>
        <end position="296"/>
    </location>
</feature>
<gene>
    <name evidence="4" type="ORF">N7493_007392</name>
</gene>
<keyword evidence="5" id="KW-1185">Reference proteome</keyword>
<dbReference type="AlphaFoldDB" id="A0AAD6MUZ4"/>
<dbReference type="PRINTS" id="PR01415">
    <property type="entry name" value="ANKYRIN"/>
</dbReference>
<dbReference type="EMBL" id="JAQJAN010000010">
    <property type="protein sequence ID" value="KAJ5719814.1"/>
    <property type="molecule type" value="Genomic_DNA"/>
</dbReference>
<evidence type="ECO:0000313" key="4">
    <source>
        <dbReference type="EMBL" id="KAJ5719814.1"/>
    </source>
</evidence>
<dbReference type="Pfam" id="PF00023">
    <property type="entry name" value="Ank"/>
    <property type="match status" value="3"/>
</dbReference>
<keyword evidence="2 3" id="KW-0040">ANK repeat</keyword>
<feature type="repeat" description="ANK" evidence="3">
    <location>
        <begin position="123"/>
        <end position="155"/>
    </location>
</feature>
<accession>A0AAD6MUZ4</accession>
<dbReference type="Proteomes" id="UP001215712">
    <property type="component" value="Unassembled WGS sequence"/>
</dbReference>